<evidence type="ECO:0000256" key="2">
    <source>
        <dbReference type="ARBA" id="ARBA00022571"/>
    </source>
</evidence>
<keyword evidence="7 9" id="KW-0067">ATP-binding</keyword>
<evidence type="ECO:0000256" key="7">
    <source>
        <dbReference type="ARBA" id="ARBA00022840"/>
    </source>
</evidence>
<protein>
    <recommendedName>
        <fullName evidence="9">Acetylglutamate kinase</fullName>
        <ecNumber evidence="9">2.7.2.8</ecNumber>
    </recommendedName>
    <alternativeName>
        <fullName evidence="9">N-acetyl-L-glutamate 5-phosphotransferase</fullName>
    </alternativeName>
    <alternativeName>
        <fullName evidence="9">NAG kinase</fullName>
        <shortName evidence="9">NAGK</shortName>
    </alternativeName>
</protein>
<evidence type="ECO:0000313" key="12">
    <source>
        <dbReference type="Proteomes" id="UP000290204"/>
    </source>
</evidence>
<keyword evidence="6 9" id="KW-0418">Kinase</keyword>
<evidence type="ECO:0000259" key="10">
    <source>
        <dbReference type="Pfam" id="PF00696"/>
    </source>
</evidence>
<gene>
    <name evidence="9 11" type="primary">argB</name>
    <name evidence="11" type="ORF">ESA94_09840</name>
</gene>
<reference evidence="11 12" key="1">
    <citation type="submission" date="2019-01" db="EMBL/GenBank/DDBJ databases">
        <title>Lacibacter sp. strain TTM-7.</title>
        <authorList>
            <person name="Chen W.-M."/>
        </authorList>
    </citation>
    <scope>NUCLEOTIDE SEQUENCE [LARGE SCALE GENOMIC DNA]</scope>
    <source>
        <strain evidence="11 12">TTM-7</strain>
    </source>
</reference>
<feature type="site" description="Transition state stabilizer" evidence="9">
    <location>
        <position position="225"/>
    </location>
</feature>
<dbReference type="GO" id="GO:0005524">
    <property type="term" value="F:ATP binding"/>
    <property type="evidence" value="ECO:0007669"/>
    <property type="project" value="UniProtKB-UniRule"/>
</dbReference>
<dbReference type="PANTHER" id="PTHR23342:SF0">
    <property type="entry name" value="N-ACETYLGLUTAMATE SYNTHASE, MITOCHONDRIAL"/>
    <property type="match status" value="1"/>
</dbReference>
<keyword evidence="12" id="KW-1185">Reference proteome</keyword>
<evidence type="ECO:0000313" key="11">
    <source>
        <dbReference type="EMBL" id="RXK60755.1"/>
    </source>
</evidence>
<keyword evidence="3 9" id="KW-0028">Amino-acid biosynthesis</keyword>
<dbReference type="Proteomes" id="UP000290204">
    <property type="component" value="Unassembled WGS sequence"/>
</dbReference>
<dbReference type="GO" id="GO:0005737">
    <property type="term" value="C:cytoplasm"/>
    <property type="evidence" value="ECO:0007669"/>
    <property type="project" value="UniProtKB-SubCell"/>
</dbReference>
<keyword evidence="5 9" id="KW-0547">Nucleotide-binding</keyword>
<keyword evidence="9" id="KW-0963">Cytoplasm</keyword>
<dbReference type="CDD" id="cd04238">
    <property type="entry name" value="AAK_NAGK-like"/>
    <property type="match status" value="1"/>
</dbReference>
<evidence type="ECO:0000256" key="1">
    <source>
        <dbReference type="ARBA" id="ARBA00004828"/>
    </source>
</evidence>
<comment type="catalytic activity">
    <reaction evidence="8 9">
        <text>N-acetyl-L-glutamate + ATP = N-acetyl-L-glutamyl 5-phosphate + ADP</text>
        <dbReference type="Rhea" id="RHEA:14629"/>
        <dbReference type="ChEBI" id="CHEBI:30616"/>
        <dbReference type="ChEBI" id="CHEBI:44337"/>
        <dbReference type="ChEBI" id="CHEBI:57936"/>
        <dbReference type="ChEBI" id="CHEBI:456216"/>
        <dbReference type="EC" id="2.7.2.8"/>
    </reaction>
</comment>
<dbReference type="InterPro" id="IPR036393">
    <property type="entry name" value="AceGlu_kinase-like_sf"/>
</dbReference>
<evidence type="ECO:0000256" key="3">
    <source>
        <dbReference type="ARBA" id="ARBA00022605"/>
    </source>
</evidence>
<keyword evidence="4 9" id="KW-0808">Transferase</keyword>
<evidence type="ECO:0000256" key="5">
    <source>
        <dbReference type="ARBA" id="ARBA00022741"/>
    </source>
</evidence>
<comment type="caution">
    <text evidence="11">The sequence shown here is derived from an EMBL/GenBank/DDBJ whole genome shotgun (WGS) entry which is preliminary data.</text>
</comment>
<accession>A0A4V1M7P1</accession>
<feature type="binding site" evidence="9">
    <location>
        <begin position="40"/>
        <end position="41"/>
    </location>
    <ligand>
        <name>substrate</name>
    </ligand>
</feature>
<dbReference type="OrthoDB" id="9803155at2"/>
<dbReference type="SUPFAM" id="SSF53633">
    <property type="entry name" value="Carbamate kinase-like"/>
    <property type="match status" value="1"/>
</dbReference>
<comment type="function">
    <text evidence="9">Catalyzes the ATP-dependent phosphorylation of N-acetyl-L-glutamate.</text>
</comment>
<comment type="pathway">
    <text evidence="1 9">Amino-acid biosynthesis; L-arginine biosynthesis; N(2)-acetyl-L-ornithine from L-glutamate: step 2/4.</text>
</comment>
<dbReference type="UniPathway" id="UPA00068">
    <property type="reaction ID" value="UER00107"/>
</dbReference>
<evidence type="ECO:0000256" key="6">
    <source>
        <dbReference type="ARBA" id="ARBA00022777"/>
    </source>
</evidence>
<dbReference type="EMBL" id="SDHW01000002">
    <property type="protein sequence ID" value="RXK60755.1"/>
    <property type="molecule type" value="Genomic_DNA"/>
</dbReference>
<name>A0A4V1M7P1_9BACT</name>
<feature type="site" description="Transition state stabilizer" evidence="9">
    <location>
        <position position="8"/>
    </location>
</feature>
<dbReference type="RefSeq" id="WP_129130716.1">
    <property type="nucleotide sequence ID" value="NZ_SDHW01000002.1"/>
</dbReference>
<feature type="binding site" evidence="9">
    <location>
        <position position="62"/>
    </location>
    <ligand>
        <name>substrate</name>
    </ligand>
</feature>
<feature type="binding site" evidence="9">
    <location>
        <position position="159"/>
    </location>
    <ligand>
        <name>substrate</name>
    </ligand>
</feature>
<dbReference type="HAMAP" id="MF_00082">
    <property type="entry name" value="ArgB"/>
    <property type="match status" value="1"/>
</dbReference>
<dbReference type="InterPro" id="IPR001048">
    <property type="entry name" value="Asp/Glu/Uridylate_kinase"/>
</dbReference>
<dbReference type="Pfam" id="PF00696">
    <property type="entry name" value="AA_kinase"/>
    <property type="match status" value="1"/>
</dbReference>
<feature type="domain" description="Aspartate/glutamate/uridylate kinase" evidence="10">
    <location>
        <begin position="3"/>
        <end position="243"/>
    </location>
</feature>
<comment type="subcellular location">
    <subcellularLocation>
        <location evidence="9">Cytoplasm</location>
    </subcellularLocation>
</comment>
<dbReference type="GO" id="GO:0003991">
    <property type="term" value="F:acetylglutamate kinase activity"/>
    <property type="evidence" value="ECO:0007669"/>
    <property type="project" value="UniProtKB-UniRule"/>
</dbReference>
<dbReference type="PIRSF" id="PIRSF000728">
    <property type="entry name" value="NAGK"/>
    <property type="match status" value="1"/>
</dbReference>
<organism evidence="11 12">
    <name type="scientific">Lacibacter luteus</name>
    <dbReference type="NCBI Taxonomy" id="2508719"/>
    <lineage>
        <taxon>Bacteria</taxon>
        <taxon>Pseudomonadati</taxon>
        <taxon>Bacteroidota</taxon>
        <taxon>Chitinophagia</taxon>
        <taxon>Chitinophagales</taxon>
        <taxon>Chitinophagaceae</taxon>
        <taxon>Lacibacter</taxon>
    </lineage>
</organism>
<sequence>MDKLIVIKIGGNIVDDEAKLSSFLQDFAFVSGPKILIHGGGKVATKIGESLGIESKYVDGRRITDAATIDLVTMVYAGLINKKVIAQLQSLNCNAIGVTGADGNLIPANKRPVKEIDYGFVGDVKSDKINAQNWSSLLEHGFTPVVAPITHDGNGQLLNTNADTIAQEVAKAMSGLYEVSLIYSFEKAGVLLDANDDATVISKIDPSSYQELKAEGKIFAGMIPKLDNAFAALNSGVKKVVIGKAEQLKDLINGESGTSITNS</sequence>
<dbReference type="Gene3D" id="3.40.1160.10">
    <property type="entry name" value="Acetylglutamate kinase-like"/>
    <property type="match status" value="1"/>
</dbReference>
<dbReference type="PANTHER" id="PTHR23342">
    <property type="entry name" value="N-ACETYLGLUTAMATE SYNTHASE"/>
    <property type="match status" value="1"/>
</dbReference>
<evidence type="ECO:0000256" key="4">
    <source>
        <dbReference type="ARBA" id="ARBA00022679"/>
    </source>
</evidence>
<proteinExistence type="inferred from homology"/>
<dbReference type="EC" id="2.7.2.8" evidence="9"/>
<keyword evidence="2 9" id="KW-0055">Arginine biosynthesis</keyword>
<evidence type="ECO:0000256" key="9">
    <source>
        <dbReference type="HAMAP-Rule" id="MF_00082"/>
    </source>
</evidence>
<dbReference type="InterPro" id="IPR004662">
    <property type="entry name" value="AcgluKinase_fam"/>
</dbReference>
<dbReference type="AlphaFoldDB" id="A0A4V1M7P1"/>
<dbReference type="GO" id="GO:0042450">
    <property type="term" value="P:L-arginine biosynthetic process via ornithine"/>
    <property type="evidence" value="ECO:0007669"/>
    <property type="project" value="UniProtKB-UniRule"/>
</dbReference>
<comment type="similarity">
    <text evidence="9">Belongs to the acetylglutamate kinase family. ArgB subfamily.</text>
</comment>
<evidence type="ECO:0000256" key="8">
    <source>
        <dbReference type="ARBA" id="ARBA00048141"/>
    </source>
</evidence>
<dbReference type="InterPro" id="IPR037528">
    <property type="entry name" value="ArgB"/>
</dbReference>
<dbReference type="NCBIfam" id="TIGR00761">
    <property type="entry name" value="argB"/>
    <property type="match status" value="1"/>
</dbReference>